<proteinExistence type="predicted"/>
<dbReference type="SUPFAM" id="SSF52540">
    <property type="entry name" value="P-loop containing nucleoside triphosphate hydrolases"/>
    <property type="match status" value="1"/>
</dbReference>
<evidence type="ECO:0000313" key="2">
    <source>
        <dbReference type="EMBL" id="MFC5491564.1"/>
    </source>
</evidence>
<protein>
    <submittedName>
        <fullName evidence="2">Sulfotransferase family protein</fullName>
    </submittedName>
</protein>
<accession>A0ABW0MTB1</accession>
<dbReference type="Gene3D" id="3.40.50.300">
    <property type="entry name" value="P-loop containing nucleotide triphosphate hydrolases"/>
    <property type="match status" value="1"/>
</dbReference>
<dbReference type="Pfam" id="PF13469">
    <property type="entry name" value="Sulfotransfer_3"/>
    <property type="match status" value="1"/>
</dbReference>
<sequence length="367" mass="41752">MPEATPQDRVRLVIVTGSGRSGTSTVAGTLKRLGLYVPQPEMPADETNPRGFYEPIWVVDFHKRILNSIPARTNDARPHAAEEIRAASSTPEIREELRTWLAEQVAEVGPGGQLAIKDPRTFWVHELWTSVADELDIDLSFLTMLRHPAEVVQSRETHYLSNQTDEFRRTRQTANLAGWVNSAYETEVATRARPRTFVRYTDLLADWREAMSRAQAQLGITFNTDLASREHHDVDDFIDVKLHRNKVTWDDVDTLPELQAQGDEAWEACNALVDAPYDAEAIATLDRVHDRYVVLHQFAEAVTLDHTNVAVATERRQLQAKLREKHLENTADLKSRLARRREEVKQLKAELARAGSDGGRSRLPWKR</sequence>
<dbReference type="Proteomes" id="UP001595956">
    <property type="component" value="Unassembled WGS sequence"/>
</dbReference>
<dbReference type="PIRSF" id="PIRSF029407">
    <property type="entry name" value="UCP029407"/>
    <property type="match status" value="1"/>
</dbReference>
<name>A0ABW0MTB1_9ACTN</name>
<dbReference type="InterPro" id="IPR014556">
    <property type="entry name" value="UCP029407"/>
</dbReference>
<evidence type="ECO:0000256" key="1">
    <source>
        <dbReference type="SAM" id="Coils"/>
    </source>
</evidence>
<keyword evidence="3" id="KW-1185">Reference proteome</keyword>
<organism evidence="2 3">
    <name type="scientific">Nocardioides caricicola</name>
    <dbReference type="NCBI Taxonomy" id="634770"/>
    <lineage>
        <taxon>Bacteria</taxon>
        <taxon>Bacillati</taxon>
        <taxon>Actinomycetota</taxon>
        <taxon>Actinomycetes</taxon>
        <taxon>Propionibacteriales</taxon>
        <taxon>Nocardioidaceae</taxon>
        <taxon>Nocardioides</taxon>
    </lineage>
</organism>
<reference evidence="3" key="1">
    <citation type="journal article" date="2019" name="Int. J. Syst. Evol. Microbiol.">
        <title>The Global Catalogue of Microorganisms (GCM) 10K type strain sequencing project: providing services to taxonomists for standard genome sequencing and annotation.</title>
        <authorList>
            <consortium name="The Broad Institute Genomics Platform"/>
            <consortium name="The Broad Institute Genome Sequencing Center for Infectious Disease"/>
            <person name="Wu L."/>
            <person name="Ma J."/>
        </authorList>
    </citation>
    <scope>NUCLEOTIDE SEQUENCE [LARGE SCALE GENOMIC DNA]</scope>
    <source>
        <strain evidence="3">KACC 13778</strain>
    </source>
</reference>
<feature type="coiled-coil region" evidence="1">
    <location>
        <begin position="330"/>
        <end position="357"/>
    </location>
</feature>
<dbReference type="InterPro" id="IPR027417">
    <property type="entry name" value="P-loop_NTPase"/>
</dbReference>
<gene>
    <name evidence="2" type="ORF">ACFPKY_00550</name>
</gene>
<dbReference type="RefSeq" id="WP_345180768.1">
    <property type="nucleotide sequence ID" value="NZ_BAABFQ010000008.1"/>
</dbReference>
<dbReference type="EMBL" id="JBHSMD010000001">
    <property type="protein sequence ID" value="MFC5491564.1"/>
    <property type="molecule type" value="Genomic_DNA"/>
</dbReference>
<evidence type="ECO:0000313" key="3">
    <source>
        <dbReference type="Proteomes" id="UP001595956"/>
    </source>
</evidence>
<comment type="caution">
    <text evidence="2">The sequence shown here is derived from an EMBL/GenBank/DDBJ whole genome shotgun (WGS) entry which is preliminary data.</text>
</comment>
<keyword evidence="1" id="KW-0175">Coiled coil</keyword>